<keyword evidence="1" id="KW-1133">Transmembrane helix</keyword>
<feature type="transmembrane region" description="Helical" evidence="1">
    <location>
        <begin position="82"/>
        <end position="99"/>
    </location>
</feature>
<dbReference type="AlphaFoldDB" id="A0A327R462"/>
<dbReference type="EMBL" id="QLLL01000001">
    <property type="protein sequence ID" value="RAJ10838.1"/>
    <property type="molecule type" value="Genomic_DNA"/>
</dbReference>
<keyword evidence="1" id="KW-0472">Membrane</keyword>
<name>A0A327R462_9BACT</name>
<feature type="transmembrane region" description="Helical" evidence="1">
    <location>
        <begin position="48"/>
        <end position="70"/>
    </location>
</feature>
<keyword evidence="1" id="KW-0812">Transmembrane</keyword>
<evidence type="ECO:0000313" key="3">
    <source>
        <dbReference type="Proteomes" id="UP000249547"/>
    </source>
</evidence>
<feature type="transmembrane region" description="Helical" evidence="1">
    <location>
        <begin position="7"/>
        <end position="28"/>
    </location>
</feature>
<keyword evidence="3" id="KW-1185">Reference proteome</keyword>
<organism evidence="2 3">
    <name type="scientific">Chitinophaga skermanii</name>
    <dbReference type="NCBI Taxonomy" id="331697"/>
    <lineage>
        <taxon>Bacteria</taxon>
        <taxon>Pseudomonadati</taxon>
        <taxon>Bacteroidota</taxon>
        <taxon>Chitinophagia</taxon>
        <taxon>Chitinophagales</taxon>
        <taxon>Chitinophagaceae</taxon>
        <taxon>Chitinophaga</taxon>
    </lineage>
</organism>
<gene>
    <name evidence="2" type="ORF">LX64_00445</name>
</gene>
<dbReference type="OrthoDB" id="678023at2"/>
<protein>
    <submittedName>
        <fullName evidence="2">Uncharacterized protein</fullName>
    </submittedName>
</protein>
<evidence type="ECO:0000313" key="2">
    <source>
        <dbReference type="EMBL" id="RAJ10838.1"/>
    </source>
</evidence>
<accession>A0A327R462</accession>
<sequence length="100" mass="11542">MFKKDNLALGIVLGFVTPLLAFVLYWLYARSSKGYSFQEMIELISLNHFFLLPKVMSICLIGNGIVFYLYTRRRLDTTAKGIFLVTMLYAIIILLLKIIK</sequence>
<dbReference type="Proteomes" id="UP000249547">
    <property type="component" value="Unassembled WGS sequence"/>
</dbReference>
<proteinExistence type="predicted"/>
<reference evidence="2 3" key="1">
    <citation type="submission" date="2018-06" db="EMBL/GenBank/DDBJ databases">
        <title>Genomic Encyclopedia of Archaeal and Bacterial Type Strains, Phase II (KMG-II): from individual species to whole genera.</title>
        <authorList>
            <person name="Goeker M."/>
        </authorList>
    </citation>
    <scope>NUCLEOTIDE SEQUENCE [LARGE SCALE GENOMIC DNA]</scope>
    <source>
        <strain evidence="2 3">DSM 23857</strain>
    </source>
</reference>
<comment type="caution">
    <text evidence="2">The sequence shown here is derived from an EMBL/GenBank/DDBJ whole genome shotgun (WGS) entry which is preliminary data.</text>
</comment>
<dbReference type="RefSeq" id="WP_111595964.1">
    <property type="nucleotide sequence ID" value="NZ_QLLL01000001.1"/>
</dbReference>
<evidence type="ECO:0000256" key="1">
    <source>
        <dbReference type="SAM" id="Phobius"/>
    </source>
</evidence>